<evidence type="ECO:0000313" key="3">
    <source>
        <dbReference type="EMBL" id="PRY19704.1"/>
    </source>
</evidence>
<gene>
    <name evidence="3" type="ORF">CLV58_1683</name>
</gene>
<feature type="transmembrane region" description="Helical" evidence="2">
    <location>
        <begin position="118"/>
        <end position="139"/>
    </location>
</feature>
<name>A0A2T0RET2_9BACT</name>
<protein>
    <recommendedName>
        <fullName evidence="5">Transmembrane protein</fullName>
    </recommendedName>
</protein>
<evidence type="ECO:0000256" key="2">
    <source>
        <dbReference type="SAM" id="Phobius"/>
    </source>
</evidence>
<accession>A0A2T0RET2</accession>
<dbReference type="Proteomes" id="UP000238375">
    <property type="component" value="Unassembled WGS sequence"/>
</dbReference>
<dbReference type="EMBL" id="PVTE01000068">
    <property type="protein sequence ID" value="PRY19704.1"/>
    <property type="molecule type" value="Genomic_DNA"/>
</dbReference>
<evidence type="ECO:0008006" key="5">
    <source>
        <dbReference type="Google" id="ProtNLM"/>
    </source>
</evidence>
<keyword evidence="2" id="KW-1133">Transmembrane helix</keyword>
<feature type="region of interest" description="Disordered" evidence="1">
    <location>
        <begin position="146"/>
        <end position="194"/>
    </location>
</feature>
<dbReference type="OrthoDB" id="1441100at2"/>
<evidence type="ECO:0000313" key="4">
    <source>
        <dbReference type="Proteomes" id="UP000238375"/>
    </source>
</evidence>
<proteinExistence type="predicted"/>
<feature type="compositionally biased region" description="Polar residues" evidence="1">
    <location>
        <begin position="177"/>
        <end position="194"/>
    </location>
</feature>
<comment type="caution">
    <text evidence="3">The sequence shown here is derived from an EMBL/GenBank/DDBJ whole genome shotgun (WGS) entry which is preliminary data.</text>
</comment>
<reference evidence="3 4" key="1">
    <citation type="submission" date="2018-03" db="EMBL/GenBank/DDBJ databases">
        <title>Genomic Encyclopedia of Archaeal and Bacterial Type Strains, Phase II (KMG-II): from individual species to whole genera.</title>
        <authorList>
            <person name="Goeker M."/>
        </authorList>
    </citation>
    <scope>NUCLEOTIDE SEQUENCE [LARGE SCALE GENOMIC DNA]</scope>
    <source>
        <strain evidence="3 4">DSM 28354</strain>
    </source>
</reference>
<evidence type="ECO:0000256" key="1">
    <source>
        <dbReference type="SAM" id="MobiDB-lite"/>
    </source>
</evidence>
<dbReference type="AlphaFoldDB" id="A0A2T0RET2"/>
<keyword evidence="4" id="KW-1185">Reference proteome</keyword>
<organism evidence="3 4">
    <name type="scientific">Spirosoma oryzae</name>
    <dbReference type="NCBI Taxonomy" id="1469603"/>
    <lineage>
        <taxon>Bacteria</taxon>
        <taxon>Pseudomonadati</taxon>
        <taxon>Bacteroidota</taxon>
        <taxon>Cytophagia</taxon>
        <taxon>Cytophagales</taxon>
        <taxon>Cytophagaceae</taxon>
        <taxon>Spirosoma</taxon>
    </lineage>
</organism>
<dbReference type="RefSeq" id="WP_106141117.1">
    <property type="nucleotide sequence ID" value="NZ_PVTE01000068.1"/>
</dbReference>
<keyword evidence="2" id="KW-0472">Membrane</keyword>
<feature type="transmembrane region" description="Helical" evidence="2">
    <location>
        <begin position="57"/>
        <end position="80"/>
    </location>
</feature>
<sequence length="194" mass="22009">MISDQHSQDKNNDLLNRIKEKSEDDFEKQLTFIASSALGVSFAFLEKLVDLSKSVHVWILTSSWILLSLALCVNLISHYVSRKLAEKSTDDYNKYCDTEMDYSVLVLNINRRNNIIDWINYSSIIALLLGLCLLITFVTKNISHVSKDRSKTQSPPSEQRGRTIPVPPSLPKHNEQTSKNQPVSTQSSNKPSEK</sequence>
<keyword evidence="2" id="KW-0812">Transmembrane</keyword>